<feature type="transmembrane region" description="Helical" evidence="5">
    <location>
        <begin position="35"/>
        <end position="64"/>
    </location>
</feature>
<evidence type="ECO:0000256" key="3">
    <source>
        <dbReference type="ARBA" id="ARBA00022989"/>
    </source>
</evidence>
<keyword evidence="2 5" id="KW-0812">Transmembrane</keyword>
<dbReference type="GO" id="GO:0016765">
    <property type="term" value="F:transferase activity, transferring alkyl or aryl (other than methyl) groups"/>
    <property type="evidence" value="ECO:0007669"/>
    <property type="project" value="InterPro"/>
</dbReference>
<feature type="transmembrane region" description="Helical" evidence="5">
    <location>
        <begin position="179"/>
        <end position="200"/>
    </location>
</feature>
<dbReference type="Pfam" id="PF01040">
    <property type="entry name" value="UbiA"/>
    <property type="match status" value="1"/>
</dbReference>
<comment type="subcellular location">
    <subcellularLocation>
        <location evidence="1">Membrane</location>
        <topology evidence="1">Multi-pass membrane protein</topology>
    </subcellularLocation>
</comment>
<evidence type="ECO:0000256" key="1">
    <source>
        <dbReference type="ARBA" id="ARBA00004141"/>
    </source>
</evidence>
<keyword evidence="4 5" id="KW-0472">Membrane</keyword>
<comment type="caution">
    <text evidence="6">The sequence shown here is derived from an EMBL/GenBank/DDBJ whole genome shotgun (WGS) entry which is preliminary data.</text>
</comment>
<evidence type="ECO:0000256" key="4">
    <source>
        <dbReference type="ARBA" id="ARBA00023136"/>
    </source>
</evidence>
<keyword evidence="3 5" id="KW-1133">Transmembrane helix</keyword>
<dbReference type="AlphaFoldDB" id="A0A0W8F0J7"/>
<reference evidence="6" key="1">
    <citation type="journal article" date="2015" name="Proc. Natl. Acad. Sci. U.S.A.">
        <title>Networks of energetic and metabolic interactions define dynamics in microbial communities.</title>
        <authorList>
            <person name="Embree M."/>
            <person name="Liu J.K."/>
            <person name="Al-Bassam M.M."/>
            <person name="Zengler K."/>
        </authorList>
    </citation>
    <scope>NUCLEOTIDE SEQUENCE</scope>
</reference>
<evidence type="ECO:0000256" key="5">
    <source>
        <dbReference type="SAM" id="Phobius"/>
    </source>
</evidence>
<accession>A0A0W8F0J7</accession>
<evidence type="ECO:0000256" key="2">
    <source>
        <dbReference type="ARBA" id="ARBA00022692"/>
    </source>
</evidence>
<sequence length="251" mass="27884">MDLEIDRGEKSRETGRDRPLVFGWATVKDYRTMSAVITILAVILAACLTLYRIYIPLLFLLGFFFDYGYNHPRIALGHHPFTEWYIFPWLVVAVTVTIVYAATGLFSLLAFILSLLQGMTVTCFGVSMMRRDVNSDRRGGKYTSSVLFPDVPHSTIYGTVTMLVSVVMLYPLTLILGTGLAYLIVLVTAVIAMINIVLGARIDQLCTRAMYAILPDFEARANKLMLQQVGASLVHVVAITVILVAFSGRMS</sequence>
<feature type="transmembrane region" description="Helical" evidence="5">
    <location>
        <begin position="84"/>
        <end position="102"/>
    </location>
</feature>
<dbReference type="GO" id="GO:0016020">
    <property type="term" value="C:membrane"/>
    <property type="evidence" value="ECO:0007669"/>
    <property type="project" value="UniProtKB-SubCell"/>
</dbReference>
<evidence type="ECO:0000313" key="6">
    <source>
        <dbReference type="EMBL" id="KUG14423.1"/>
    </source>
</evidence>
<feature type="transmembrane region" description="Helical" evidence="5">
    <location>
        <begin position="229"/>
        <end position="248"/>
    </location>
</feature>
<dbReference type="InterPro" id="IPR000537">
    <property type="entry name" value="UbiA_prenyltransferase"/>
</dbReference>
<gene>
    <name evidence="6" type="ORF">ASZ90_015947</name>
</gene>
<dbReference type="EMBL" id="LNQE01001662">
    <property type="protein sequence ID" value="KUG14423.1"/>
    <property type="molecule type" value="Genomic_DNA"/>
</dbReference>
<protein>
    <submittedName>
        <fullName evidence="6">Uncharacterized protein</fullName>
    </submittedName>
</protein>
<feature type="transmembrane region" description="Helical" evidence="5">
    <location>
        <begin position="108"/>
        <end position="130"/>
    </location>
</feature>
<organism evidence="6">
    <name type="scientific">hydrocarbon metagenome</name>
    <dbReference type="NCBI Taxonomy" id="938273"/>
    <lineage>
        <taxon>unclassified sequences</taxon>
        <taxon>metagenomes</taxon>
        <taxon>ecological metagenomes</taxon>
    </lineage>
</organism>
<feature type="transmembrane region" description="Helical" evidence="5">
    <location>
        <begin position="151"/>
        <end position="173"/>
    </location>
</feature>
<name>A0A0W8F0J7_9ZZZZ</name>
<proteinExistence type="predicted"/>